<evidence type="ECO:0000313" key="2">
    <source>
        <dbReference type="EMBL" id="KAF7190953.1"/>
    </source>
</evidence>
<feature type="region of interest" description="Disordered" evidence="1">
    <location>
        <begin position="1"/>
        <end position="58"/>
    </location>
</feature>
<evidence type="ECO:0000256" key="1">
    <source>
        <dbReference type="SAM" id="MobiDB-lite"/>
    </source>
</evidence>
<reference evidence="2" key="1">
    <citation type="submission" date="2020-04" db="EMBL/GenBank/DDBJ databases">
        <title>Draft genome resource of the tomato pathogen Pseudocercospora fuligena.</title>
        <authorList>
            <person name="Zaccaron A."/>
        </authorList>
    </citation>
    <scope>NUCLEOTIDE SEQUENCE</scope>
    <source>
        <strain evidence="2">PF001</strain>
    </source>
</reference>
<feature type="compositionally biased region" description="Pro residues" evidence="1">
    <location>
        <begin position="29"/>
        <end position="39"/>
    </location>
</feature>
<comment type="caution">
    <text evidence="2">The sequence shown here is derived from an EMBL/GenBank/DDBJ whole genome shotgun (WGS) entry which is preliminary data.</text>
</comment>
<organism evidence="2 3">
    <name type="scientific">Pseudocercospora fuligena</name>
    <dbReference type="NCBI Taxonomy" id="685502"/>
    <lineage>
        <taxon>Eukaryota</taxon>
        <taxon>Fungi</taxon>
        <taxon>Dikarya</taxon>
        <taxon>Ascomycota</taxon>
        <taxon>Pezizomycotina</taxon>
        <taxon>Dothideomycetes</taxon>
        <taxon>Dothideomycetidae</taxon>
        <taxon>Mycosphaerellales</taxon>
        <taxon>Mycosphaerellaceae</taxon>
        <taxon>Pseudocercospora</taxon>
    </lineage>
</organism>
<keyword evidence="3" id="KW-1185">Reference proteome</keyword>
<evidence type="ECO:0000313" key="3">
    <source>
        <dbReference type="Proteomes" id="UP000660729"/>
    </source>
</evidence>
<sequence>MANMLRNPAMKRAFTTTSFRPTRPQVKHPFPPTPRPTPRGGPVICPAPTGSTPPNRHFGTGRRLERLKDQGSFGDGFMDIGSFFQLRVLLCDCVVSMSAPSDSKTDKRCRFLELAAELRNRIYEHALVEEHTIAIHRNNITQPGLLRTCRQIREETRSMYYCGNNFKIETGAYDVRPVKMFFKQARGFWSNYDQYENEVDRLGNVEYGIRHSKPPWDRALKWLKAYHDNETPPYVCPHTDHGYGGFCEDFAVAFDMVRAMAPFYWSGIEKVLEKYREVANEAYEEYEDWV</sequence>
<dbReference type="PANTHER" id="PTHR42085">
    <property type="entry name" value="F-BOX DOMAIN-CONTAINING PROTEIN"/>
    <property type="match status" value="1"/>
</dbReference>
<dbReference type="InterPro" id="IPR038883">
    <property type="entry name" value="AN11006-like"/>
</dbReference>
<dbReference type="PANTHER" id="PTHR42085:SF1">
    <property type="entry name" value="F-BOX DOMAIN-CONTAINING PROTEIN"/>
    <property type="match status" value="1"/>
</dbReference>
<dbReference type="AlphaFoldDB" id="A0A8H6RGZ3"/>
<name>A0A8H6RGZ3_9PEZI</name>
<accession>A0A8H6RGZ3</accession>
<protein>
    <submittedName>
        <fullName evidence="2">Uncharacterized protein</fullName>
    </submittedName>
</protein>
<dbReference type="Proteomes" id="UP000660729">
    <property type="component" value="Unassembled WGS sequence"/>
</dbReference>
<gene>
    <name evidence="2" type="ORF">HII31_08112</name>
</gene>
<dbReference type="EMBL" id="JABCIY010000168">
    <property type="protein sequence ID" value="KAF7190953.1"/>
    <property type="molecule type" value="Genomic_DNA"/>
</dbReference>
<dbReference type="OrthoDB" id="62952at2759"/>
<proteinExistence type="predicted"/>